<reference evidence="1" key="1">
    <citation type="submission" date="2021-09" db="EMBL/GenBank/DDBJ databases">
        <authorList>
            <person name="Martin H S."/>
        </authorList>
    </citation>
    <scope>NUCLEOTIDE SEQUENCE</scope>
</reference>
<organism evidence="1 2">
    <name type="scientific">Danaus chrysippus</name>
    <name type="common">African queen</name>
    <dbReference type="NCBI Taxonomy" id="151541"/>
    <lineage>
        <taxon>Eukaryota</taxon>
        <taxon>Metazoa</taxon>
        <taxon>Ecdysozoa</taxon>
        <taxon>Arthropoda</taxon>
        <taxon>Hexapoda</taxon>
        <taxon>Insecta</taxon>
        <taxon>Pterygota</taxon>
        <taxon>Neoptera</taxon>
        <taxon>Endopterygota</taxon>
        <taxon>Lepidoptera</taxon>
        <taxon>Glossata</taxon>
        <taxon>Ditrysia</taxon>
        <taxon>Papilionoidea</taxon>
        <taxon>Nymphalidae</taxon>
        <taxon>Danainae</taxon>
        <taxon>Danaini</taxon>
        <taxon>Danaina</taxon>
        <taxon>Danaus</taxon>
        <taxon>Anosia</taxon>
    </lineage>
</organism>
<protein>
    <submittedName>
        <fullName evidence="1">(African queen) hypothetical protein</fullName>
    </submittedName>
</protein>
<evidence type="ECO:0000313" key="1">
    <source>
        <dbReference type="EMBL" id="CAG9580889.1"/>
    </source>
</evidence>
<gene>
    <name evidence="1" type="ORF">DCHRY22_LOCUS13667</name>
</gene>
<sequence>MLELIEGLVMIVFPTWIEPCNRTPDTIHQIEEGSSVGVSHLSPPVSGCVCRLSMEMVCSVLSWRESALVVYGRVLTTVPCPVSHSRTV</sequence>
<name>A0A8J2R198_9NEOP</name>
<accession>A0A8J2R198</accession>
<dbReference type="AlphaFoldDB" id="A0A8J2R198"/>
<evidence type="ECO:0000313" key="2">
    <source>
        <dbReference type="Proteomes" id="UP000789524"/>
    </source>
</evidence>
<proteinExistence type="predicted"/>
<keyword evidence="2" id="KW-1185">Reference proteome</keyword>
<comment type="caution">
    <text evidence="1">The sequence shown here is derived from an EMBL/GenBank/DDBJ whole genome shotgun (WGS) entry which is preliminary data.</text>
</comment>
<dbReference type="Proteomes" id="UP000789524">
    <property type="component" value="Unassembled WGS sequence"/>
</dbReference>
<dbReference type="EMBL" id="CAKASE010000080">
    <property type="protein sequence ID" value="CAG9580889.1"/>
    <property type="molecule type" value="Genomic_DNA"/>
</dbReference>